<evidence type="ECO:0000313" key="3">
    <source>
        <dbReference type="EMBL" id="GEQ85881.1"/>
    </source>
</evidence>
<reference evidence="3 4" key="1">
    <citation type="submission" date="2019-08" db="EMBL/GenBank/DDBJ databases">
        <title>Ulvibacter marinistellae sp. nov., isolated from a starfish, Patiria pectinifera.</title>
        <authorList>
            <person name="Kawano K."/>
            <person name="Ushijima N."/>
            <person name="Kihara M."/>
            <person name="Itoh H."/>
        </authorList>
    </citation>
    <scope>NUCLEOTIDE SEQUENCE [LARGE SCALE GENOMIC DNA]</scope>
    <source>
        <strain evidence="3 4">KK4</strain>
    </source>
</reference>
<comment type="caution">
    <text evidence="3">The sequence shown here is derived from an EMBL/GenBank/DDBJ whole genome shotgun (WGS) entry which is preliminary data.</text>
</comment>
<evidence type="ECO:0000313" key="4">
    <source>
        <dbReference type="Proteomes" id="UP000326994"/>
    </source>
</evidence>
<dbReference type="AlphaFoldDB" id="A0A5J4G1J8"/>
<accession>A0A5J4G1J8</accession>
<proteinExistence type="predicted"/>
<dbReference type="RefSeq" id="WP_151893826.1">
    <property type="nucleotide sequence ID" value="NZ_BKCF01000002.1"/>
</dbReference>
<sequence length="400" mass="45241">MDLRSNEPFWLIKNAMDTSYPSLTEDVSSQIVIIGGGITGSLIAYQLLLKKYNVILIEKRDVFNGSSAASTAMLQYEVDVPLHELIEQCGLTLAVSSYKACEKAIFTLYDLSKEIKSNCNFELKNSIYFTTNKRDVEYLKTEFKIRKEHGFDVLWLENKELTALGIKDGLAGIKSKSGGCMDPYKFTQDLLKVCVKKGLQIYDRTEIDTINQTNEKLTLKTKDGKKITTEHVVHCTGYESSYTLKENIVKLKSTYALASETLKSIPKSFKDNLFWDTSKPYLYFRNTQDGRIIMGGGDENFKNAKARDGLLEKKSKNLSKQFNETFPDIPFITDYNWAGTFGETKDGLPYMGKPDATKNEHYILGFGGNGITFSIMGMEAIVASIENTPHPFLEYYKFGR</sequence>
<dbReference type="Gene3D" id="3.50.50.60">
    <property type="entry name" value="FAD/NAD(P)-binding domain"/>
    <property type="match status" value="1"/>
</dbReference>
<feature type="domain" description="FAD dependent oxidoreductase" evidence="2">
    <location>
        <begin position="31"/>
        <end position="377"/>
    </location>
</feature>
<dbReference type="Gene3D" id="3.30.9.10">
    <property type="entry name" value="D-Amino Acid Oxidase, subunit A, domain 2"/>
    <property type="match status" value="1"/>
</dbReference>
<dbReference type="Proteomes" id="UP000326994">
    <property type="component" value="Unassembled WGS sequence"/>
</dbReference>
<organism evidence="3 4">
    <name type="scientific">Patiriisocius marinistellae</name>
    <dbReference type="NCBI Taxonomy" id="2494560"/>
    <lineage>
        <taxon>Bacteria</taxon>
        <taxon>Pseudomonadati</taxon>
        <taxon>Bacteroidota</taxon>
        <taxon>Flavobacteriia</taxon>
        <taxon>Flavobacteriales</taxon>
        <taxon>Flavobacteriaceae</taxon>
        <taxon>Patiriisocius</taxon>
    </lineage>
</organism>
<protein>
    <submittedName>
        <fullName evidence="3">Oxidoreductase</fullName>
    </submittedName>
</protein>
<dbReference type="PANTHER" id="PTHR13847">
    <property type="entry name" value="SARCOSINE DEHYDROGENASE-RELATED"/>
    <property type="match status" value="1"/>
</dbReference>
<evidence type="ECO:0000259" key="2">
    <source>
        <dbReference type="Pfam" id="PF01266"/>
    </source>
</evidence>
<name>A0A5J4G1J8_9FLAO</name>
<dbReference type="GO" id="GO:0005737">
    <property type="term" value="C:cytoplasm"/>
    <property type="evidence" value="ECO:0007669"/>
    <property type="project" value="TreeGrafter"/>
</dbReference>
<keyword evidence="1" id="KW-0472">Membrane</keyword>
<evidence type="ECO:0000256" key="1">
    <source>
        <dbReference type="SAM" id="Phobius"/>
    </source>
</evidence>
<dbReference type="EMBL" id="BKCF01000002">
    <property type="protein sequence ID" value="GEQ85881.1"/>
    <property type="molecule type" value="Genomic_DNA"/>
</dbReference>
<feature type="transmembrane region" description="Helical" evidence="1">
    <location>
        <begin position="27"/>
        <end position="49"/>
    </location>
</feature>
<dbReference type="InterPro" id="IPR036188">
    <property type="entry name" value="FAD/NAD-bd_sf"/>
</dbReference>
<dbReference type="InterPro" id="IPR006076">
    <property type="entry name" value="FAD-dep_OxRdtase"/>
</dbReference>
<dbReference type="SUPFAM" id="SSF51905">
    <property type="entry name" value="FAD/NAD(P)-binding domain"/>
    <property type="match status" value="1"/>
</dbReference>
<keyword evidence="1" id="KW-0812">Transmembrane</keyword>
<dbReference type="Pfam" id="PF01266">
    <property type="entry name" value="DAO"/>
    <property type="match status" value="1"/>
</dbReference>
<keyword evidence="1" id="KW-1133">Transmembrane helix</keyword>
<dbReference type="OrthoDB" id="571248at2"/>
<gene>
    <name evidence="3" type="ORF">ULMS_13890</name>
</gene>
<keyword evidence="4" id="KW-1185">Reference proteome</keyword>
<dbReference type="PANTHER" id="PTHR13847:SF201">
    <property type="entry name" value="PUTATIBE OXIDOREDUCTASE"/>
    <property type="match status" value="1"/>
</dbReference>